<keyword evidence="2" id="KW-1185">Reference proteome</keyword>
<accession>A0A1B9IHG3</accession>
<dbReference type="EMBL" id="KI669468">
    <property type="protein sequence ID" value="OCF54982.1"/>
    <property type="molecule type" value="Genomic_DNA"/>
</dbReference>
<evidence type="ECO:0000313" key="2">
    <source>
        <dbReference type="Proteomes" id="UP000092583"/>
    </source>
</evidence>
<reference evidence="1 2" key="1">
    <citation type="submission" date="2013-07" db="EMBL/GenBank/DDBJ databases">
        <title>The Genome Sequence of Kwoniella mangroviensis CBS10435.</title>
        <authorList>
            <consortium name="The Broad Institute Genome Sequencing Platform"/>
            <person name="Cuomo C."/>
            <person name="Litvintseva A."/>
            <person name="Chen Y."/>
            <person name="Heitman J."/>
            <person name="Sun S."/>
            <person name="Springer D."/>
            <person name="Dromer F."/>
            <person name="Young S.K."/>
            <person name="Zeng Q."/>
            <person name="Gargeya S."/>
            <person name="Fitzgerald M."/>
            <person name="Abouelleil A."/>
            <person name="Alvarado L."/>
            <person name="Berlin A.M."/>
            <person name="Chapman S.B."/>
            <person name="Dewar J."/>
            <person name="Goldberg J."/>
            <person name="Griggs A."/>
            <person name="Gujja S."/>
            <person name="Hansen M."/>
            <person name="Howarth C."/>
            <person name="Imamovic A."/>
            <person name="Larimer J."/>
            <person name="McCowan C."/>
            <person name="Murphy C."/>
            <person name="Pearson M."/>
            <person name="Priest M."/>
            <person name="Roberts A."/>
            <person name="Saif S."/>
            <person name="Shea T."/>
            <person name="Sykes S."/>
            <person name="Wortman J."/>
            <person name="Nusbaum C."/>
            <person name="Birren B."/>
        </authorList>
    </citation>
    <scope>NUCLEOTIDE SEQUENCE [LARGE SCALE GENOMIC DNA]</scope>
    <source>
        <strain evidence="1 2">CBS 10435</strain>
    </source>
</reference>
<proteinExistence type="predicted"/>
<sequence length="97" mass="11110">MSGWANGPTLIEEIRIRIIDLDTQIPIKKGWQGCISAVAPLREIFQRWVDKVHSGSDYIWYYFTLSSPNGHTLSGEESCRDLDSHTLTTIYAKRLIK</sequence>
<dbReference type="OrthoDB" id="10355081at2759"/>
<evidence type="ECO:0000313" key="1">
    <source>
        <dbReference type="EMBL" id="OCF54982.1"/>
    </source>
</evidence>
<name>A0A1B9IHG3_9TREE</name>
<dbReference type="Proteomes" id="UP000092583">
    <property type="component" value="Unassembled WGS sequence"/>
</dbReference>
<organism evidence="1 2">
    <name type="scientific">Kwoniella mangroviensis CBS 10435</name>
    <dbReference type="NCBI Taxonomy" id="1331196"/>
    <lineage>
        <taxon>Eukaryota</taxon>
        <taxon>Fungi</taxon>
        <taxon>Dikarya</taxon>
        <taxon>Basidiomycota</taxon>
        <taxon>Agaricomycotina</taxon>
        <taxon>Tremellomycetes</taxon>
        <taxon>Tremellales</taxon>
        <taxon>Cryptococcaceae</taxon>
        <taxon>Kwoniella</taxon>
    </lineage>
</organism>
<dbReference type="AlphaFoldDB" id="A0A1B9IHG3"/>
<gene>
    <name evidence="1" type="ORF">L486_07638</name>
</gene>
<protein>
    <submittedName>
        <fullName evidence="1">Uncharacterized protein</fullName>
    </submittedName>
</protein>
<reference evidence="2" key="2">
    <citation type="submission" date="2013-12" db="EMBL/GenBank/DDBJ databases">
        <title>Evolution of pathogenesis and genome organization in the Tremellales.</title>
        <authorList>
            <person name="Cuomo C."/>
            <person name="Litvintseva A."/>
            <person name="Heitman J."/>
            <person name="Chen Y."/>
            <person name="Sun S."/>
            <person name="Springer D."/>
            <person name="Dromer F."/>
            <person name="Young S."/>
            <person name="Zeng Q."/>
            <person name="Chapman S."/>
            <person name="Gujja S."/>
            <person name="Saif S."/>
            <person name="Birren B."/>
        </authorList>
    </citation>
    <scope>NUCLEOTIDE SEQUENCE [LARGE SCALE GENOMIC DNA]</scope>
    <source>
        <strain evidence="2">CBS 10435</strain>
    </source>
</reference>